<protein>
    <submittedName>
        <fullName evidence="2">Uncharacterized protein</fullName>
    </submittedName>
</protein>
<accession>A0A2W5SYY3</accession>
<evidence type="ECO:0000313" key="3">
    <source>
        <dbReference type="Proteomes" id="UP000249061"/>
    </source>
</evidence>
<feature type="transmembrane region" description="Helical" evidence="1">
    <location>
        <begin position="116"/>
        <end position="137"/>
    </location>
</feature>
<organism evidence="2 3">
    <name type="scientific">Archangium gephyra</name>
    <dbReference type="NCBI Taxonomy" id="48"/>
    <lineage>
        <taxon>Bacteria</taxon>
        <taxon>Pseudomonadati</taxon>
        <taxon>Myxococcota</taxon>
        <taxon>Myxococcia</taxon>
        <taxon>Myxococcales</taxon>
        <taxon>Cystobacterineae</taxon>
        <taxon>Archangiaceae</taxon>
        <taxon>Archangium</taxon>
    </lineage>
</organism>
<gene>
    <name evidence="2" type="ORF">DI536_29355</name>
</gene>
<dbReference type="Proteomes" id="UP000249061">
    <property type="component" value="Unassembled WGS sequence"/>
</dbReference>
<proteinExistence type="predicted"/>
<keyword evidence="1" id="KW-1133">Transmembrane helix</keyword>
<dbReference type="AlphaFoldDB" id="A0A2W5SYY3"/>
<comment type="caution">
    <text evidence="2">The sequence shown here is derived from an EMBL/GenBank/DDBJ whole genome shotgun (WGS) entry which is preliminary data.</text>
</comment>
<feature type="transmembrane region" description="Helical" evidence="1">
    <location>
        <begin position="143"/>
        <end position="161"/>
    </location>
</feature>
<keyword evidence="1" id="KW-0472">Membrane</keyword>
<name>A0A2W5SYY3_9BACT</name>
<dbReference type="EMBL" id="QFQP01000035">
    <property type="protein sequence ID" value="PZR06977.1"/>
    <property type="molecule type" value="Genomic_DNA"/>
</dbReference>
<keyword evidence="1" id="KW-0812">Transmembrane</keyword>
<reference evidence="2 3" key="1">
    <citation type="submission" date="2017-08" db="EMBL/GenBank/DDBJ databases">
        <title>Infants hospitalized years apart are colonized by the same room-sourced microbial strains.</title>
        <authorList>
            <person name="Brooks B."/>
            <person name="Olm M.R."/>
            <person name="Firek B.A."/>
            <person name="Baker R."/>
            <person name="Thomas B.C."/>
            <person name="Morowitz M.J."/>
            <person name="Banfield J.F."/>
        </authorList>
    </citation>
    <scope>NUCLEOTIDE SEQUENCE [LARGE SCALE GENOMIC DNA]</scope>
    <source>
        <strain evidence="2">S2_003_000_R2_14</strain>
    </source>
</reference>
<sequence>MNDALRVRLEGAWETLLSTTETFERAARSLSRGQTDHVARAVALRDAEETRRARDAVERLAGEEPELNTLLERYRSARGAFVEALQSRAHELGLEGPANRELVEALERDVLWEGRAVNWPATALFACIGVFIGFASLFRHPEFWFLGPVCAFAVVLANVFTAPKLRVTRQTVVVGYQSFRLDEVRGCRVVRVEHRTSKGHRTDTFIEFELEQQRVERIKVPFVPDGFSAAMTALGLPLLSA</sequence>
<evidence type="ECO:0000313" key="2">
    <source>
        <dbReference type="EMBL" id="PZR06977.1"/>
    </source>
</evidence>
<evidence type="ECO:0000256" key="1">
    <source>
        <dbReference type="SAM" id="Phobius"/>
    </source>
</evidence>